<dbReference type="PROSITE" id="PS51779">
    <property type="entry name" value="POTRA"/>
    <property type="match status" value="1"/>
</dbReference>
<evidence type="ECO:0000256" key="3">
    <source>
        <dbReference type="ARBA" id="ARBA00022692"/>
    </source>
</evidence>
<comment type="subcellular location">
    <subcellularLocation>
        <location evidence="1">Membrane</location>
    </subcellularLocation>
</comment>
<evidence type="ECO:0000256" key="6">
    <source>
        <dbReference type="ARBA" id="ARBA00023136"/>
    </source>
</evidence>
<keyword evidence="6" id="KW-0472">Membrane</keyword>
<dbReference type="PANTHER" id="PTHR12815:SF47">
    <property type="entry name" value="TRANSLOCATION AND ASSEMBLY MODULE SUBUNIT TAMA"/>
    <property type="match status" value="1"/>
</dbReference>
<evidence type="ECO:0000256" key="5">
    <source>
        <dbReference type="ARBA" id="ARBA00022737"/>
    </source>
</evidence>
<evidence type="ECO:0000313" key="11">
    <source>
        <dbReference type="EMBL" id="NJC26043.1"/>
    </source>
</evidence>
<keyword evidence="5" id="KW-0677">Repeat</keyword>
<dbReference type="InterPro" id="IPR039910">
    <property type="entry name" value="D15-like"/>
</dbReference>
<evidence type="ECO:0000256" key="4">
    <source>
        <dbReference type="ARBA" id="ARBA00022729"/>
    </source>
</evidence>
<dbReference type="Pfam" id="PF01103">
    <property type="entry name" value="Omp85"/>
    <property type="match status" value="1"/>
</dbReference>
<gene>
    <name evidence="11" type="ORF">GGR27_001542</name>
</gene>
<name>A0ABX0XB33_9BACT</name>
<evidence type="ECO:0000259" key="10">
    <source>
        <dbReference type="PROSITE" id="PS51779"/>
    </source>
</evidence>
<dbReference type="InterPro" id="IPR010827">
    <property type="entry name" value="BamA/TamA_POTRA"/>
</dbReference>
<evidence type="ECO:0000256" key="8">
    <source>
        <dbReference type="NCBIfam" id="TIGR03303"/>
    </source>
</evidence>
<dbReference type="InterPro" id="IPR000184">
    <property type="entry name" value="Bac_surfAg_D15"/>
</dbReference>
<comment type="caution">
    <text evidence="11">The sequence shown here is derived from an EMBL/GenBank/DDBJ whole genome shotgun (WGS) entry which is preliminary data.</text>
</comment>
<evidence type="ECO:0000313" key="12">
    <source>
        <dbReference type="Proteomes" id="UP000770785"/>
    </source>
</evidence>
<dbReference type="PANTHER" id="PTHR12815">
    <property type="entry name" value="SORTING AND ASSEMBLY MACHINERY SAMM50 PROTEIN FAMILY MEMBER"/>
    <property type="match status" value="1"/>
</dbReference>
<evidence type="ECO:0000256" key="7">
    <source>
        <dbReference type="ARBA" id="ARBA00023237"/>
    </source>
</evidence>
<sequence length="848" mass="95958">MRLSAFLLSLLCLLSFSNLTAQSDSLDFPVYDYSNPSEYEIGAISVQGAFFAEQTAIIGVTGLSVGDQIRIPGPDIPRAIKNLWRLRLFTDVRIEQEKTIGDVIFLTVRVTERPRFLRHSYTGVKQGKHEDLNEVVNGYIVRGGIVTEDAKINAAEGVRRYFIEKGYLDTKVDVQEIVDTTRANSVRLVFDVDKMDRVKIDKINFIGNTAIKDKKLRKQMKETNLKSKIFKSSKFQPALYKDDKQAVVDFYNTLGYRDARILNDSIYRDEDGDLVIDINMNEGNQYYFRNITWKGNSIYNDEALARVLAIEKGDVFNNNELQERLSFSQTNSDVSSLYMDNGYLFFSVDPIEVAIDGDSIDLEMRIFEGPQATIDKVVINGNDRTHEHVIRREVFTRPGQKFSRSDIIRSQRQIIGLGYFNQEALGIETPVNPDRGTVDIIYTVEEKPSDQLELSAGWGGRQGIIGTLGVTFNNFSLRNLFNREAWHPLPQGDGQRLSLRAQTNGTFFQSYNASLTEPWLGGKRPTSLTVSAFYNKYNIGNDVRPNKLVIQQAAVSFGTRLRWPDDNFVFRAGVNVQILSLDGWNQRFRTDEGEQISTGNFNNFSGQFTLARSTATDPIFPREGSNIELTVKLTPPYRKLGLVDDDPENLKTTAEQFRFLEYHKWRLNADWYTPIAGKLILKTQAKIGFLGAYDDLVGVSPFERFELGGDGINNQQAQFAGVDIVSLRGYETSELPNNFIRNPTTGAREETAAPIFSKYTVELRYPISLNPSSTIFVLAFAQGGNSWRSSRDFNPFDLRRSVGFGARVFLPMFGTLGFDWGYGFDKDAERAENGNLTTFNIILGFEPE</sequence>
<keyword evidence="2" id="KW-1134">Transmembrane beta strand</keyword>
<dbReference type="InterPro" id="IPR023707">
    <property type="entry name" value="OM_assembly_BamA"/>
</dbReference>
<dbReference type="Pfam" id="PF07244">
    <property type="entry name" value="POTRA"/>
    <property type="match status" value="3"/>
</dbReference>
<dbReference type="PIRSF" id="PIRSF006076">
    <property type="entry name" value="OM_assembly_OMP85"/>
    <property type="match status" value="1"/>
</dbReference>
<evidence type="ECO:0000256" key="2">
    <source>
        <dbReference type="ARBA" id="ARBA00022452"/>
    </source>
</evidence>
<feature type="domain" description="POTRA" evidence="10">
    <location>
        <begin position="372"/>
        <end position="447"/>
    </location>
</feature>
<dbReference type="EMBL" id="JAATJH010000002">
    <property type="protein sequence ID" value="NJC26043.1"/>
    <property type="molecule type" value="Genomic_DNA"/>
</dbReference>
<dbReference type="Proteomes" id="UP000770785">
    <property type="component" value="Unassembled WGS sequence"/>
</dbReference>
<dbReference type="Gene3D" id="2.40.160.50">
    <property type="entry name" value="membrane protein fhac: a member of the omp85/tpsb transporter family"/>
    <property type="match status" value="1"/>
</dbReference>
<evidence type="ECO:0000256" key="9">
    <source>
        <dbReference type="SAM" id="SignalP"/>
    </source>
</evidence>
<keyword evidence="3" id="KW-0812">Transmembrane</keyword>
<accession>A0ABX0XB33</accession>
<protein>
    <recommendedName>
        <fullName evidence="8">Outer membrane protein assembly factor BamA</fullName>
    </recommendedName>
</protein>
<dbReference type="InterPro" id="IPR034746">
    <property type="entry name" value="POTRA"/>
</dbReference>
<proteinExistence type="predicted"/>
<feature type="signal peptide" evidence="9">
    <location>
        <begin position="1"/>
        <end position="21"/>
    </location>
</feature>
<reference evidence="11 12" key="1">
    <citation type="submission" date="2020-03" db="EMBL/GenBank/DDBJ databases">
        <title>Genomic Encyclopedia of Type Strains, Phase IV (KMG-IV): sequencing the most valuable type-strain genomes for metagenomic binning, comparative biology and taxonomic classification.</title>
        <authorList>
            <person name="Goeker M."/>
        </authorList>
    </citation>
    <scope>NUCLEOTIDE SEQUENCE [LARGE SCALE GENOMIC DNA]</scope>
    <source>
        <strain evidence="11 12">DSM 105096</strain>
    </source>
</reference>
<keyword evidence="4 9" id="KW-0732">Signal</keyword>
<evidence type="ECO:0000256" key="1">
    <source>
        <dbReference type="ARBA" id="ARBA00004370"/>
    </source>
</evidence>
<feature type="chain" id="PRO_5046678571" description="Outer membrane protein assembly factor BamA" evidence="9">
    <location>
        <begin position="22"/>
        <end position="848"/>
    </location>
</feature>
<dbReference type="NCBIfam" id="TIGR03303">
    <property type="entry name" value="OM_YaeT"/>
    <property type="match status" value="1"/>
</dbReference>
<keyword evidence="7" id="KW-0998">Cell outer membrane</keyword>
<organism evidence="11 12">
    <name type="scientific">Neolewinella antarctica</name>
    <dbReference type="NCBI Taxonomy" id="442734"/>
    <lineage>
        <taxon>Bacteria</taxon>
        <taxon>Pseudomonadati</taxon>
        <taxon>Bacteroidota</taxon>
        <taxon>Saprospiria</taxon>
        <taxon>Saprospirales</taxon>
        <taxon>Lewinellaceae</taxon>
        <taxon>Neolewinella</taxon>
    </lineage>
</organism>
<dbReference type="Gene3D" id="3.10.20.310">
    <property type="entry name" value="membrane protein fhac"/>
    <property type="match status" value="4"/>
</dbReference>
<keyword evidence="12" id="KW-1185">Reference proteome</keyword>
<dbReference type="RefSeq" id="WP_168036805.1">
    <property type="nucleotide sequence ID" value="NZ_JAATJH010000002.1"/>
</dbReference>